<feature type="compositionally biased region" description="Basic and acidic residues" evidence="1">
    <location>
        <begin position="1239"/>
        <end position="1256"/>
    </location>
</feature>
<keyword evidence="3" id="KW-0418">Kinase</keyword>
<evidence type="ECO:0000259" key="2">
    <source>
        <dbReference type="PROSITE" id="PS50011"/>
    </source>
</evidence>
<accession>A0A1Q9EE74</accession>
<keyword evidence="4" id="KW-1185">Reference proteome</keyword>
<feature type="region of interest" description="Disordered" evidence="1">
    <location>
        <begin position="1"/>
        <end position="58"/>
    </location>
</feature>
<dbReference type="OrthoDB" id="412146at2759"/>
<comment type="caution">
    <text evidence="3">The sequence shown here is derived from an EMBL/GenBank/DDBJ whole genome shotgun (WGS) entry which is preliminary data.</text>
</comment>
<dbReference type="PROSITE" id="PS50011">
    <property type="entry name" value="PROTEIN_KINASE_DOM"/>
    <property type="match status" value="1"/>
</dbReference>
<evidence type="ECO:0000256" key="1">
    <source>
        <dbReference type="SAM" id="MobiDB-lite"/>
    </source>
</evidence>
<gene>
    <name evidence="3" type="primary">nek3</name>
    <name evidence="3" type="ORF">AK812_SmicGene11044</name>
</gene>
<dbReference type="CDD" id="cd08215">
    <property type="entry name" value="STKc_Nek"/>
    <property type="match status" value="1"/>
</dbReference>
<dbReference type="PROSITE" id="PS00108">
    <property type="entry name" value="PROTEIN_KINASE_ST"/>
    <property type="match status" value="1"/>
</dbReference>
<feature type="compositionally biased region" description="Acidic residues" evidence="1">
    <location>
        <begin position="20"/>
        <end position="29"/>
    </location>
</feature>
<dbReference type="InterPro" id="IPR008271">
    <property type="entry name" value="Ser/Thr_kinase_AS"/>
</dbReference>
<feature type="region of interest" description="Disordered" evidence="1">
    <location>
        <begin position="2143"/>
        <end position="2164"/>
    </location>
</feature>
<feature type="region of interest" description="Disordered" evidence="1">
    <location>
        <begin position="1232"/>
        <end position="1269"/>
    </location>
</feature>
<dbReference type="SUPFAM" id="SSF56112">
    <property type="entry name" value="Protein kinase-like (PK-like)"/>
    <property type="match status" value="1"/>
</dbReference>
<dbReference type="EMBL" id="LSRX01000176">
    <property type="protein sequence ID" value="OLQ05745.1"/>
    <property type="molecule type" value="Genomic_DNA"/>
</dbReference>
<feature type="region of interest" description="Disordered" evidence="1">
    <location>
        <begin position="2825"/>
        <end position="2844"/>
    </location>
</feature>
<dbReference type="Proteomes" id="UP000186817">
    <property type="component" value="Unassembled WGS sequence"/>
</dbReference>
<dbReference type="SMART" id="SM00220">
    <property type="entry name" value="S_TKc"/>
    <property type="match status" value="1"/>
</dbReference>
<dbReference type="Gene3D" id="3.20.20.80">
    <property type="entry name" value="Glycosidases"/>
    <property type="match status" value="3"/>
</dbReference>
<keyword evidence="3" id="KW-0808">Transferase</keyword>
<name>A0A1Q9EE74_SYMMI</name>
<feature type="region of interest" description="Disordered" evidence="1">
    <location>
        <begin position="2875"/>
        <end position="2950"/>
    </location>
</feature>
<dbReference type="InterPro" id="IPR000719">
    <property type="entry name" value="Prot_kinase_dom"/>
</dbReference>
<evidence type="ECO:0000313" key="4">
    <source>
        <dbReference type="Proteomes" id="UP000186817"/>
    </source>
</evidence>
<dbReference type="Pfam" id="PF00069">
    <property type="entry name" value="Pkinase"/>
    <property type="match status" value="1"/>
</dbReference>
<dbReference type="Pfam" id="PF14307">
    <property type="entry name" value="Glyco_tran_WbsX"/>
    <property type="match status" value="4"/>
</dbReference>
<dbReference type="GO" id="GO:0004672">
    <property type="term" value="F:protein kinase activity"/>
    <property type="evidence" value="ECO:0007669"/>
    <property type="project" value="InterPro"/>
</dbReference>
<dbReference type="InterPro" id="IPR011009">
    <property type="entry name" value="Kinase-like_dom_sf"/>
</dbReference>
<feature type="compositionally biased region" description="Low complexity" evidence="1">
    <location>
        <begin position="2032"/>
        <end position="2045"/>
    </location>
</feature>
<dbReference type="GO" id="GO:0005524">
    <property type="term" value="F:ATP binding"/>
    <property type="evidence" value="ECO:0007669"/>
    <property type="project" value="InterPro"/>
</dbReference>
<dbReference type="PANTHER" id="PTHR41244:SF1">
    <property type="entry name" value="GLYCOSYLTRANSFERASE"/>
    <property type="match status" value="1"/>
</dbReference>
<proteinExistence type="predicted"/>
<organism evidence="3 4">
    <name type="scientific">Symbiodinium microadriaticum</name>
    <name type="common">Dinoflagellate</name>
    <name type="synonym">Zooxanthella microadriatica</name>
    <dbReference type="NCBI Taxonomy" id="2951"/>
    <lineage>
        <taxon>Eukaryota</taxon>
        <taxon>Sar</taxon>
        <taxon>Alveolata</taxon>
        <taxon>Dinophyceae</taxon>
        <taxon>Suessiales</taxon>
        <taxon>Symbiodiniaceae</taxon>
        <taxon>Symbiodinium</taxon>
    </lineage>
</organism>
<feature type="compositionally biased region" description="Low complexity" evidence="1">
    <location>
        <begin position="2883"/>
        <end position="2907"/>
    </location>
</feature>
<protein>
    <submittedName>
        <fullName evidence="3">Putative serine/threonine-protein kinase nek3</fullName>
    </submittedName>
</protein>
<reference evidence="3 4" key="1">
    <citation type="submission" date="2016-02" db="EMBL/GenBank/DDBJ databases">
        <title>Genome analysis of coral dinoflagellate symbionts highlights evolutionary adaptations to a symbiotic lifestyle.</title>
        <authorList>
            <person name="Aranda M."/>
            <person name="Li Y."/>
            <person name="Liew Y.J."/>
            <person name="Baumgarten S."/>
            <person name="Simakov O."/>
            <person name="Wilson M."/>
            <person name="Piel J."/>
            <person name="Ashoor H."/>
            <person name="Bougouffa S."/>
            <person name="Bajic V.B."/>
            <person name="Ryu T."/>
            <person name="Ravasi T."/>
            <person name="Bayer T."/>
            <person name="Micklem G."/>
            <person name="Kim H."/>
            <person name="Bhak J."/>
            <person name="Lajeunesse T.C."/>
            <person name="Voolstra C.R."/>
        </authorList>
    </citation>
    <scope>NUCLEOTIDE SEQUENCE [LARGE SCALE GENOMIC DNA]</scope>
    <source>
        <strain evidence="3 4">CCMP2467</strain>
    </source>
</reference>
<feature type="domain" description="Protein kinase" evidence="2">
    <location>
        <begin position="2539"/>
        <end position="2800"/>
    </location>
</feature>
<sequence>MKETPAPQPESTERSREQLATEEESEVSEVSESGAEPTPSLAGKATPQKGGAHRNATRTPVFGPTFPCGLLCTWPPETAAMKFFAALLALCVAQSHQTEASADDFTEPEVLMEKIGFHSGKIGIFAQVGSAEVWPELAQCVSNVLEASDDSIGVHIDYVEASAPTKAAMHQLWGYLRGKHGFVNLLLTKSKSKGMDMGHFVSQLYTAQKKGLQYDLMLKIHTDSHPDLRKLAMEALCGTKFQVRSALHNFEAHGKLNLIAPVKGRICYFCYKDMNHSFELDFVPFGFESFKRPLSSSTTTTEPDWKKLYEELKEHCYKAKAGWQDGKKLLQEIVFGSGIPAAHASNAFLLLEDVLKLLNKKDHKNSAARRMNKSEFMQFGAVALASSSIATFQIFKDECEVMDSEEEAELEHIRRYHTDARQFICSGTQQLKVCCAWFDHDQIQGCARGNYLARSAELLRTMVVPALSHIINEIDREIRLVLTGRGPEYWAQSSLQSSNVRRVRILVSVMAQGSQLASLLPTDVRHWRPIIEDVFTSPAVASLKVKLLTTFRHLREFQIISTDATVKCCMGVLGQLSYRAPKAPRDAAAFDDDHAFRRVLTARERTGAVLGMCTMAPEKAEDVCVALSEVLPAGSLLSQCGLKKNGSGGVHHAQNLTRRAKCDASYNSLVSRYEWLLQDHSHQPGLELSAGVDASYMANCLESFRAFECGPGAFMMQAGTTMTRRTKTANLAPALSERLFGGRAEVGGAPMYSTKQATKLLLKEMGANIDISEDQLTSIGGNMYWARFHSVPFPNLAASASTIWPKLEGIEVMAWCSISFGSKPFILTGLSPAMTPHFPAAAALLEHARVKNTFLDFRDEADKEEGRSLKRFNSDPILYQRKWIAANGSAVPQPSRRETVTFTADIVGVVEDLTDRKVRKHQADLAKQYGVHGFMFYHYWFSGQGVKNSSVMWKIPHMMLQDGQPDMPFFFSWANRRWERGYGEHATGEVLIDQDYSNESGWKEHFEYLLPYFQHRLYKKVDNKPIFAIYFPQEIGDKLGPMMNNWHQLAKQSGFNGIYFLRTVSGAGGPQFMPSLFDASFHFMAVCERCGRPASGEDKDFVTTWPQYWGATTGFDNRVRGCSQRYRASPEEFKVALQQSFSNMSHHPARRINENLYFVAAWNEWNEQGVLEPDAIHAFAYLQALQHAAETIGAADPTSEDLLALAAPVKKQRPMTSLLEVKSIEVRPDLAWGHGTGPKKWDETRRDRKVDPKENPEPQVTLGGDAKRPIDDRAYRKTRSYYYRSSKDDGKSSEAATAEMMLMIVRVPDVEIVETTVAVEVAMMVATTTAAEVAMTTGATAHGTMIVVEVVMMVAEVTTTAMEVAMTVAVAMTGATAHGTMIVVEVAMMVAEAMTVVEVAEVTMTVVEAAEVTTTVVEAAEGTTTAAVAEVTMTVVEAAEVTTTVAVAEVTMTVVEAAEVTTTVAVAEVTMTVVEAAEVTTTVAEAAEVTTTVAVAEVTMTVVEAAEVTTTIAVAEVTTTVVEAAETTMAGQVVMTTVETAVATVEEMAAAAATAVAMVEATEVAAEVVMMTIRRTQVTGTGSTHGLAMNRMRPFVTLCSLLLCGLLPPVVAQVPEGSLLEHREEGEVRLAEVRRYVLRARNARLGLFVQRLGVLSATDEPTGVHLNFVNGTAPSDDEVEELLGYVQGKHSKANIFVTNSAGAAADMPQFLMQLDSATRGGVDYDILLKLRVSPRDDIQQLASQALCGTRFHVRSVLNAFASRPSLDLIAPAGTIVDRKTSSKHLAPSVFNKVLGNRSWTGFSEGSAKGVRSLLLMNTGNVGLNEAEVSAIPRLAPLIQKRNDEAHALETALECFVTTALRLRGRSLATMPPAPKVIAMYYPQFHQVPELEKFFGDGYTDWKALQDFKGDGLRKPLSEERGGLGFYDLMKRQVRGRQANLAKQHGVHGFSYYHYWFGGEGGHNKSVMWKVPYQVLHDGQPNLPYFFTWANEPWTRKFSGQAGEDVLIPQTYGDRDHWEEHFEHLMQFRGRIGAPQPGAGDGQAPDRQSLQTPACRCEPHADRAAEFGMDGMLGAEGWTRSRCERGPVEFDAWVDERRRIERTQHVDAGLGQFHGQLWLRLRELHFAVGICSLSLRRPCRPGGVRHGAATPMPTGQRSSAWTAGWGSAGTDAKRIRIAEDVMTAMNRARLEWGEAEGQRTFLGLDARPLPDTSRMACWAADGARLEKVLGSCKDVHKSLWYFKDHRYMQLGFYEQAQVKSVPKIDNKPVFAILRPQLLESKLEPMLKLWRSLAVQKGFSGLYILSSVGRRFYEEHNYKANLLDGAFHNAPSCRDLCGGVASNRDLYLVKEPHQYWGAATGFDGRVHGNSGALHVTPKDFQQALIGSFANMTAMPQRHVPENLFFVGSWNHWAEQHTLEPDEKYVFGYLQALRNALEHVQPRELEARETGGGLGQAEWVLFVGVWVPALRGRARTRSVRRLADPALRKTATVLPSHLPVAIAAATTAIAFGSSTCRGGSSSSSRSYGRQAVTPSVPFEAAYEKGPILGRGASGVAFVVRPKKDPKLEHVAKEICLTRVDEKRRREAFAESRLLRELRHEHIVTLLDVVEECELLYIVMEYATGGDLARRIQAQKAEGTRFSEAVVLRVFAQVCSALHYIHAQKIMHRDVKPANVFIAGEGELGQCTVKLGDFGIAKMIEGTGQANSTVGTPSYLSPEMCKNNPYGMKADVWSLGVAWYEMVCLKVPFSASNLPAMALLICTSDPKPLPEEYSPEIQALIFSLLQKDPVKRPAMSAVVEEPSVKAAMPEPLESPRGWLRRLPEIDETPLAESLGGPEDDHGNDHRRLRGKRRCRANWIEGQEPLDGGYVRSPVRHANRRNPEAQASPDSHSSTPLPLTTPALGPRACASAGGAGGSVPVPLGMRTSGSAPSLPPLPPLMNQSRGSVRSRISIF</sequence>
<dbReference type="Gene3D" id="1.10.510.10">
    <property type="entry name" value="Transferase(Phosphotransferase) domain 1"/>
    <property type="match status" value="1"/>
</dbReference>
<evidence type="ECO:0000313" key="3">
    <source>
        <dbReference type="EMBL" id="OLQ05745.1"/>
    </source>
</evidence>
<feature type="region of interest" description="Disordered" evidence="1">
    <location>
        <begin position="2031"/>
        <end position="2051"/>
    </location>
</feature>
<dbReference type="PANTHER" id="PTHR41244">
    <property type="entry name" value="RHAMNAN SYNTHESIS F"/>
    <property type="match status" value="1"/>
</dbReference>
<dbReference type="InterPro" id="IPR032719">
    <property type="entry name" value="WbsX"/>
</dbReference>